<proteinExistence type="predicted"/>
<evidence type="ECO:0000256" key="6">
    <source>
        <dbReference type="ARBA" id="ARBA00023128"/>
    </source>
</evidence>
<evidence type="ECO:0000256" key="2">
    <source>
        <dbReference type="ARBA" id="ARBA00004240"/>
    </source>
</evidence>
<dbReference type="GO" id="GO:0005783">
    <property type="term" value="C:endoplasmic reticulum"/>
    <property type="evidence" value="ECO:0007669"/>
    <property type="project" value="UniProtKB-SubCell"/>
</dbReference>
<organism evidence="7 8">
    <name type="scientific">Henosepilachna vigintioctopunctata</name>
    <dbReference type="NCBI Taxonomy" id="420089"/>
    <lineage>
        <taxon>Eukaryota</taxon>
        <taxon>Metazoa</taxon>
        <taxon>Ecdysozoa</taxon>
        <taxon>Arthropoda</taxon>
        <taxon>Hexapoda</taxon>
        <taxon>Insecta</taxon>
        <taxon>Pterygota</taxon>
        <taxon>Neoptera</taxon>
        <taxon>Endopterygota</taxon>
        <taxon>Coleoptera</taxon>
        <taxon>Polyphaga</taxon>
        <taxon>Cucujiformia</taxon>
        <taxon>Coccinelloidea</taxon>
        <taxon>Coccinellidae</taxon>
        <taxon>Epilachninae</taxon>
        <taxon>Epilachnini</taxon>
        <taxon>Henosepilachna</taxon>
    </lineage>
</organism>
<keyword evidence="6" id="KW-0496">Mitochondrion</keyword>
<dbReference type="GO" id="GO:0005739">
    <property type="term" value="C:mitochondrion"/>
    <property type="evidence" value="ECO:0007669"/>
    <property type="project" value="UniProtKB-SubCell"/>
</dbReference>
<dbReference type="SUPFAM" id="SSF48371">
    <property type="entry name" value="ARM repeat"/>
    <property type="match status" value="1"/>
</dbReference>
<dbReference type="PANTHER" id="PTHR10957">
    <property type="entry name" value="RAP1 GTPASE-GDP DISSOCIATION STIMULATOR 1"/>
    <property type="match status" value="1"/>
</dbReference>
<comment type="caution">
    <text evidence="7">The sequence shown here is derived from an EMBL/GenBank/DDBJ whole genome shotgun (WGS) entry which is preliminary data.</text>
</comment>
<accession>A0AAW1USM5</accession>
<evidence type="ECO:0000256" key="3">
    <source>
        <dbReference type="ARBA" id="ARBA00004514"/>
    </source>
</evidence>
<gene>
    <name evidence="7" type="ORF">WA026_023310</name>
</gene>
<dbReference type="InterPro" id="IPR000225">
    <property type="entry name" value="Armadillo"/>
</dbReference>
<dbReference type="GO" id="GO:0005085">
    <property type="term" value="F:guanyl-nucleotide exchange factor activity"/>
    <property type="evidence" value="ECO:0007669"/>
    <property type="project" value="InterPro"/>
</dbReference>
<dbReference type="GO" id="GO:0005829">
    <property type="term" value="C:cytosol"/>
    <property type="evidence" value="ECO:0007669"/>
    <property type="project" value="UniProtKB-SubCell"/>
</dbReference>
<dbReference type="Proteomes" id="UP001431783">
    <property type="component" value="Unassembled WGS sequence"/>
</dbReference>
<evidence type="ECO:0000313" key="7">
    <source>
        <dbReference type="EMBL" id="KAK9882796.1"/>
    </source>
</evidence>
<dbReference type="InterPro" id="IPR040144">
    <property type="entry name" value="RAP1GDS1"/>
</dbReference>
<evidence type="ECO:0000256" key="1">
    <source>
        <dbReference type="ARBA" id="ARBA00004173"/>
    </source>
</evidence>
<evidence type="ECO:0000256" key="5">
    <source>
        <dbReference type="ARBA" id="ARBA00022824"/>
    </source>
</evidence>
<reference evidence="7 8" key="1">
    <citation type="submission" date="2023-03" db="EMBL/GenBank/DDBJ databases">
        <title>Genome insight into feeding habits of ladybird beetles.</title>
        <authorList>
            <person name="Li H.-S."/>
            <person name="Huang Y.-H."/>
            <person name="Pang H."/>
        </authorList>
    </citation>
    <scope>NUCLEOTIDE SEQUENCE [LARGE SCALE GENOMIC DNA]</scope>
    <source>
        <strain evidence="7">SYSU_2023b</strain>
        <tissue evidence="7">Whole body</tissue>
    </source>
</reference>
<dbReference type="EMBL" id="JARQZJ010000083">
    <property type="protein sequence ID" value="KAK9882796.1"/>
    <property type="molecule type" value="Genomic_DNA"/>
</dbReference>
<protein>
    <submittedName>
        <fullName evidence="7">Uncharacterized protein</fullName>
    </submittedName>
</protein>
<dbReference type="InterPro" id="IPR016024">
    <property type="entry name" value="ARM-type_fold"/>
</dbReference>
<evidence type="ECO:0000313" key="8">
    <source>
        <dbReference type="Proteomes" id="UP001431783"/>
    </source>
</evidence>
<comment type="subcellular location">
    <subcellularLocation>
        <location evidence="3">Cytoplasm</location>
        <location evidence="3">Cytosol</location>
    </subcellularLocation>
    <subcellularLocation>
        <location evidence="2">Endoplasmic reticulum</location>
    </subcellularLocation>
    <subcellularLocation>
        <location evidence="1">Mitochondrion</location>
    </subcellularLocation>
</comment>
<keyword evidence="4" id="KW-0963">Cytoplasm</keyword>
<dbReference type="SMART" id="SM00185">
    <property type="entry name" value="ARM"/>
    <property type="match status" value="4"/>
</dbReference>
<dbReference type="AlphaFoldDB" id="A0AAW1USM5"/>
<evidence type="ECO:0000256" key="4">
    <source>
        <dbReference type="ARBA" id="ARBA00022490"/>
    </source>
</evidence>
<keyword evidence="8" id="KW-1185">Reference proteome</keyword>
<sequence>MDEYWTNLHDSLNDNDTENVKRLLNSHEKNNANLKDIQIIKILLKQKDSQIIYLTTESIAEWAKIENNRNILTEKETLELLLELLNSKENTLNVVRALGNICYENENAAKLLSLEKILTLFYESTDITLLTKISGLLLNIFISNQDLQSFDKNKLLGHISSNLNDNSGLSVDETCLYSYLLQINSNIPELELICLQILYNASERDEVRKLLAESNVCERIIELIEKYKQLIDDEESRSILKMACDLINNILIEDESMKLLYDQGKGKVYLNCIKWLECDDNELLGTAIMAVGNFARNDENCTAIVKEGISKKLIGLLNKYTIENPDIKLLHGLLSTLKNLVVPSKNKSIILEEGLIQTVQPILEIDQDIVIFKLLGTLRLVIDGQEKAAKDLISQKKLLEKLVQIFDNTYHLGVKREVSRFLAWLIKSCHSWDSMRNILQVERTIDCLVSMFSSEDYIMENEALISLNLLSAATIHANDITGIKESSSNDKILKVMFEEQLIKLQIAVVLPYVRIFSHNNKIAENLISLLEKFLQSLILLDHFREKNVWKILTEVSDNITEADLLDRSRKIISILSEK</sequence>
<keyword evidence="5" id="KW-0256">Endoplasmic reticulum</keyword>
<dbReference type="InterPro" id="IPR011989">
    <property type="entry name" value="ARM-like"/>
</dbReference>
<name>A0AAW1USM5_9CUCU</name>
<dbReference type="Gene3D" id="1.25.10.10">
    <property type="entry name" value="Leucine-rich Repeat Variant"/>
    <property type="match status" value="2"/>
</dbReference>